<gene>
    <name evidence="3" type="ORF">AS202_18665</name>
</gene>
<proteinExistence type="predicted"/>
<dbReference type="InterPro" id="IPR001296">
    <property type="entry name" value="Glyco_trans_1"/>
</dbReference>
<dbReference type="InterPro" id="IPR028098">
    <property type="entry name" value="Glyco_trans_4-like_N"/>
</dbReference>
<evidence type="ECO:0000259" key="1">
    <source>
        <dbReference type="Pfam" id="PF00534"/>
    </source>
</evidence>
<name>A0AAI8C8S0_9FLAO</name>
<evidence type="ECO:0000313" key="3">
    <source>
        <dbReference type="EMBL" id="ALU28046.1"/>
    </source>
</evidence>
<dbReference type="Pfam" id="PF13477">
    <property type="entry name" value="Glyco_trans_4_2"/>
    <property type="match status" value="1"/>
</dbReference>
<reference evidence="3 4" key="1">
    <citation type="journal article" date="2016" name="J. Zhejiang Univ. Sci. B">
        <title>Antibiotic resistance mechanisms of Myroides sp.</title>
        <authorList>
            <person name="Hu S."/>
            <person name="Yuan S."/>
            <person name="Qu H."/>
            <person name="Jiang T."/>
            <person name="Zhou Y."/>
            <person name="Wang M."/>
            <person name="Ming D."/>
        </authorList>
    </citation>
    <scope>NUCLEOTIDE SEQUENCE [LARGE SCALE GENOMIC DNA]</scope>
    <source>
        <strain evidence="3 4">PR63039</strain>
    </source>
</reference>
<dbReference type="Proteomes" id="UP000069030">
    <property type="component" value="Chromosome"/>
</dbReference>
<accession>A0AAI8C8S0</accession>
<dbReference type="KEGG" id="mod:AS202_18665"/>
<protein>
    <recommendedName>
        <fullName evidence="5">Glycosyl transferase family 1</fullName>
    </recommendedName>
</protein>
<evidence type="ECO:0008006" key="5">
    <source>
        <dbReference type="Google" id="ProtNLM"/>
    </source>
</evidence>
<feature type="domain" description="Glycosyl transferase family 1" evidence="1">
    <location>
        <begin position="167"/>
        <end position="340"/>
    </location>
</feature>
<evidence type="ECO:0000259" key="2">
    <source>
        <dbReference type="Pfam" id="PF13477"/>
    </source>
</evidence>
<organism evidence="3 4">
    <name type="scientific">Myroides odoratimimus</name>
    <dbReference type="NCBI Taxonomy" id="76832"/>
    <lineage>
        <taxon>Bacteria</taxon>
        <taxon>Pseudomonadati</taxon>
        <taxon>Bacteroidota</taxon>
        <taxon>Flavobacteriia</taxon>
        <taxon>Flavobacteriales</taxon>
        <taxon>Flavobacteriaceae</taxon>
        <taxon>Myroides</taxon>
    </lineage>
</organism>
<dbReference type="AlphaFoldDB" id="A0AAI8C8S0"/>
<evidence type="ECO:0000313" key="4">
    <source>
        <dbReference type="Proteomes" id="UP000069030"/>
    </source>
</evidence>
<dbReference type="RefSeq" id="WP_058699877.1">
    <property type="nucleotide sequence ID" value="NZ_CP013690.1"/>
</dbReference>
<dbReference type="EMBL" id="CP013690">
    <property type="protein sequence ID" value="ALU28046.1"/>
    <property type="molecule type" value="Genomic_DNA"/>
</dbReference>
<dbReference type="GO" id="GO:0016757">
    <property type="term" value="F:glycosyltransferase activity"/>
    <property type="evidence" value="ECO:0007669"/>
    <property type="project" value="InterPro"/>
</dbReference>
<feature type="domain" description="Glycosyltransferase subfamily 4-like N-terminal" evidence="2">
    <location>
        <begin position="2"/>
        <end position="134"/>
    </location>
</feature>
<dbReference type="Pfam" id="PF00534">
    <property type="entry name" value="Glycos_transf_1"/>
    <property type="match status" value="1"/>
</dbReference>
<sequence length="366" mass="41073">MKVFLLSGANVIHTVRWANSLSELGIKVYVISQHEALVDSYDKSVELFIYPNKGIVGYYLLACEVKKLIKELNPDVINAHYASGYGTTLRLLKFKNSLLSVWGSDIYTFPFKSLFHKYYLVKNLIAPKYIASTSNDMAKVTQSLTKKKLDITITPFGVEVDKFNRSHFNDSREDSGKIIVGTVKTLSDTYGIDLLINSFNLVLSYYFEKDIEVYNSLELHIYGDGPKAKKYKDLVSTLGIESKVYFGGRVNHDLVPKALSTLDIYVALSRVESFGVAVIEASAMKLPVVVSDVGGLTEVVLSDKTGIIVPKEDFGLASKAMIKLIENIEFRNELGENGRNFVLREFAWQKNVNVMVQLYKKIINNG</sequence>
<dbReference type="Gene3D" id="3.40.50.2000">
    <property type="entry name" value="Glycogen Phosphorylase B"/>
    <property type="match status" value="2"/>
</dbReference>
<dbReference type="PANTHER" id="PTHR12526">
    <property type="entry name" value="GLYCOSYLTRANSFERASE"/>
    <property type="match status" value="1"/>
</dbReference>
<dbReference type="SUPFAM" id="SSF53756">
    <property type="entry name" value="UDP-Glycosyltransferase/glycogen phosphorylase"/>
    <property type="match status" value="1"/>
</dbReference>